<accession>A0A8X6TA80</accession>
<evidence type="ECO:0000256" key="1">
    <source>
        <dbReference type="SAM" id="SignalP"/>
    </source>
</evidence>
<evidence type="ECO:0000313" key="2">
    <source>
        <dbReference type="EMBL" id="GFS92986.1"/>
    </source>
</evidence>
<keyword evidence="3" id="KW-1185">Reference proteome</keyword>
<feature type="chain" id="PRO_5036471621" description="Secreted protein" evidence="1">
    <location>
        <begin position="24"/>
        <end position="94"/>
    </location>
</feature>
<feature type="signal peptide" evidence="1">
    <location>
        <begin position="1"/>
        <end position="23"/>
    </location>
</feature>
<gene>
    <name evidence="2" type="ORF">NPIL_216521</name>
</gene>
<dbReference type="Proteomes" id="UP000887013">
    <property type="component" value="Unassembled WGS sequence"/>
</dbReference>
<proteinExistence type="predicted"/>
<dbReference type="EMBL" id="BMAW01005179">
    <property type="protein sequence ID" value="GFS92986.1"/>
    <property type="molecule type" value="Genomic_DNA"/>
</dbReference>
<sequence>MTKAIATAKATMAFLLALRWGEAHFTDSVGLHTNQTSDGGKGTNFVFPLFSWFSQTRKVKEEIIKILIRLLADIDAQSCLLTFTGFDICPSLGF</sequence>
<keyword evidence="1" id="KW-0732">Signal</keyword>
<dbReference type="AlphaFoldDB" id="A0A8X6TA80"/>
<protein>
    <recommendedName>
        <fullName evidence="4">Secreted protein</fullName>
    </recommendedName>
</protein>
<evidence type="ECO:0000313" key="3">
    <source>
        <dbReference type="Proteomes" id="UP000887013"/>
    </source>
</evidence>
<name>A0A8X6TA80_NEPPI</name>
<evidence type="ECO:0008006" key="4">
    <source>
        <dbReference type="Google" id="ProtNLM"/>
    </source>
</evidence>
<comment type="caution">
    <text evidence="2">The sequence shown here is derived from an EMBL/GenBank/DDBJ whole genome shotgun (WGS) entry which is preliminary data.</text>
</comment>
<organism evidence="2 3">
    <name type="scientific">Nephila pilipes</name>
    <name type="common">Giant wood spider</name>
    <name type="synonym">Nephila maculata</name>
    <dbReference type="NCBI Taxonomy" id="299642"/>
    <lineage>
        <taxon>Eukaryota</taxon>
        <taxon>Metazoa</taxon>
        <taxon>Ecdysozoa</taxon>
        <taxon>Arthropoda</taxon>
        <taxon>Chelicerata</taxon>
        <taxon>Arachnida</taxon>
        <taxon>Araneae</taxon>
        <taxon>Araneomorphae</taxon>
        <taxon>Entelegynae</taxon>
        <taxon>Araneoidea</taxon>
        <taxon>Nephilidae</taxon>
        <taxon>Nephila</taxon>
    </lineage>
</organism>
<reference evidence="2" key="1">
    <citation type="submission" date="2020-08" db="EMBL/GenBank/DDBJ databases">
        <title>Multicomponent nature underlies the extraordinary mechanical properties of spider dragline silk.</title>
        <authorList>
            <person name="Kono N."/>
            <person name="Nakamura H."/>
            <person name="Mori M."/>
            <person name="Yoshida Y."/>
            <person name="Ohtoshi R."/>
            <person name="Malay A.D."/>
            <person name="Moran D.A.P."/>
            <person name="Tomita M."/>
            <person name="Numata K."/>
            <person name="Arakawa K."/>
        </authorList>
    </citation>
    <scope>NUCLEOTIDE SEQUENCE</scope>
</reference>